<dbReference type="RefSeq" id="WP_204544318.1">
    <property type="nucleotide sequence ID" value="NZ_JAFBFI010000013.1"/>
</dbReference>
<proteinExistence type="predicted"/>
<evidence type="ECO:0000313" key="1">
    <source>
        <dbReference type="EMBL" id="MBM7693533.1"/>
    </source>
</evidence>
<evidence type="ECO:0000313" key="2">
    <source>
        <dbReference type="Proteomes" id="UP000823486"/>
    </source>
</evidence>
<sequence>MGHYISAYDTEGKERAAIGYSVWDSNVKLLYKALGQRELGPDDWSGDNSEVVFSHKEIFAAVKRIEESEFFSEVQYDELHPLIRIFTEVQQPTIDVEKEKGKLEQFLNGCLVVAAMEGQVKINFG</sequence>
<dbReference type="Proteomes" id="UP000823486">
    <property type="component" value="Unassembled WGS sequence"/>
</dbReference>
<dbReference type="EMBL" id="JAFBFI010000013">
    <property type="protein sequence ID" value="MBM7693533.1"/>
    <property type="molecule type" value="Genomic_DNA"/>
</dbReference>
<keyword evidence="2" id="KW-1185">Reference proteome</keyword>
<reference evidence="1 2" key="1">
    <citation type="submission" date="2021-01" db="EMBL/GenBank/DDBJ databases">
        <title>Genomic Encyclopedia of Type Strains, Phase IV (KMG-IV): sequencing the most valuable type-strain genomes for metagenomic binning, comparative biology and taxonomic classification.</title>
        <authorList>
            <person name="Goeker M."/>
        </authorList>
    </citation>
    <scope>NUCLEOTIDE SEQUENCE [LARGE SCALE GENOMIC DNA]</scope>
    <source>
        <strain evidence="1 2">DSM 105482</strain>
    </source>
</reference>
<protein>
    <submittedName>
        <fullName evidence="1">Uncharacterized protein</fullName>
    </submittedName>
</protein>
<name>A0ABS2QM43_9BACI</name>
<gene>
    <name evidence="1" type="ORF">JOC77_002973</name>
</gene>
<organism evidence="1 2">
    <name type="scientific">Peribacillus deserti</name>
    <dbReference type="NCBI Taxonomy" id="673318"/>
    <lineage>
        <taxon>Bacteria</taxon>
        <taxon>Bacillati</taxon>
        <taxon>Bacillota</taxon>
        <taxon>Bacilli</taxon>
        <taxon>Bacillales</taxon>
        <taxon>Bacillaceae</taxon>
        <taxon>Peribacillus</taxon>
    </lineage>
</organism>
<comment type="caution">
    <text evidence="1">The sequence shown here is derived from an EMBL/GenBank/DDBJ whole genome shotgun (WGS) entry which is preliminary data.</text>
</comment>
<accession>A0ABS2QM43</accession>